<proteinExistence type="predicted"/>
<evidence type="ECO:0000313" key="1">
    <source>
        <dbReference type="EMBL" id="KAI6092201.1"/>
    </source>
</evidence>
<sequence>MSDGLVPFVPSDPFMKEAYEKNQKSLFFAILPPELRLAIYSLATSYEYDIYPKQYEEEPDKFRHRYDHSDPEADPIHKSERLDYSRLKTVSRQFYHELEYSGVFYKVNNFVFKYIKDLQAFLTTISPEKREQIRFVTIKDELPGDEVHRDWRARTLALDEDASTPALDEVERTAAQEEAARTLILDKVVDLLKGCNQLRHLTFNIIDIKAGACAGREDWMTLPFTYCAHTLLESIKMQAQDSSQRVSERDSEKEKETEVIYSEGFWKLPQFRLNMHVGYFVPPDEGDISRTEPYERERTVINLTDTSDLQWLRTAPDQHEESDYFGQPCGPLVEQGFRNLVLETKLAVDKYRSQLSLPQSQLSDEHITKGCANS</sequence>
<gene>
    <name evidence="1" type="ORF">F4821DRAFT_254323</name>
</gene>
<accession>A0ACC0DHG8</accession>
<keyword evidence="2" id="KW-1185">Reference proteome</keyword>
<comment type="caution">
    <text evidence="1">The sequence shown here is derived from an EMBL/GenBank/DDBJ whole genome shotgun (WGS) entry which is preliminary data.</text>
</comment>
<name>A0ACC0DHG8_9PEZI</name>
<evidence type="ECO:0000313" key="2">
    <source>
        <dbReference type="Proteomes" id="UP001497680"/>
    </source>
</evidence>
<reference evidence="1 2" key="1">
    <citation type="journal article" date="2022" name="New Phytol.">
        <title>Ecological generalism drives hyperdiversity of secondary metabolite gene clusters in xylarialean endophytes.</title>
        <authorList>
            <person name="Franco M.E.E."/>
            <person name="Wisecaver J.H."/>
            <person name="Arnold A.E."/>
            <person name="Ju Y.M."/>
            <person name="Slot J.C."/>
            <person name="Ahrendt S."/>
            <person name="Moore L.P."/>
            <person name="Eastman K.E."/>
            <person name="Scott K."/>
            <person name="Konkel Z."/>
            <person name="Mondo S.J."/>
            <person name="Kuo A."/>
            <person name="Hayes R.D."/>
            <person name="Haridas S."/>
            <person name="Andreopoulos B."/>
            <person name="Riley R."/>
            <person name="LaButti K."/>
            <person name="Pangilinan J."/>
            <person name="Lipzen A."/>
            <person name="Amirebrahimi M."/>
            <person name="Yan J."/>
            <person name="Adam C."/>
            <person name="Keymanesh K."/>
            <person name="Ng V."/>
            <person name="Louie K."/>
            <person name="Northen T."/>
            <person name="Drula E."/>
            <person name="Henrissat B."/>
            <person name="Hsieh H.M."/>
            <person name="Youens-Clark K."/>
            <person name="Lutzoni F."/>
            <person name="Miadlikowska J."/>
            <person name="Eastwood D.C."/>
            <person name="Hamelin R.C."/>
            <person name="Grigoriev I.V."/>
            <person name="U'Ren J.M."/>
        </authorList>
    </citation>
    <scope>NUCLEOTIDE SEQUENCE [LARGE SCALE GENOMIC DNA]</scope>
    <source>
        <strain evidence="1 2">ER1909</strain>
    </source>
</reference>
<dbReference type="Proteomes" id="UP001497680">
    <property type="component" value="Unassembled WGS sequence"/>
</dbReference>
<dbReference type="EMBL" id="MU394284">
    <property type="protein sequence ID" value="KAI6092201.1"/>
    <property type="molecule type" value="Genomic_DNA"/>
</dbReference>
<protein>
    <submittedName>
        <fullName evidence="1">Uncharacterized protein</fullName>
    </submittedName>
</protein>
<organism evidence="1 2">
    <name type="scientific">Hypoxylon rubiginosum</name>
    <dbReference type="NCBI Taxonomy" id="110542"/>
    <lineage>
        <taxon>Eukaryota</taxon>
        <taxon>Fungi</taxon>
        <taxon>Dikarya</taxon>
        <taxon>Ascomycota</taxon>
        <taxon>Pezizomycotina</taxon>
        <taxon>Sordariomycetes</taxon>
        <taxon>Xylariomycetidae</taxon>
        <taxon>Xylariales</taxon>
        <taxon>Hypoxylaceae</taxon>
        <taxon>Hypoxylon</taxon>
    </lineage>
</organism>